<proteinExistence type="predicted"/>
<feature type="compositionally biased region" description="Gly residues" evidence="3">
    <location>
        <begin position="1018"/>
        <end position="1030"/>
    </location>
</feature>
<feature type="transmembrane region" description="Helical" evidence="4">
    <location>
        <begin position="25"/>
        <end position="44"/>
    </location>
</feature>
<dbReference type="Gene3D" id="3.30.30.30">
    <property type="match status" value="1"/>
</dbReference>
<keyword evidence="1" id="KW-0547">Nucleotide-binding</keyword>
<dbReference type="InterPro" id="IPR001433">
    <property type="entry name" value="OxRdtase_FAD/NAD-bd"/>
</dbReference>
<dbReference type="InterPro" id="IPR043129">
    <property type="entry name" value="ATPase_NBD"/>
</dbReference>
<dbReference type="GO" id="GO:0140662">
    <property type="term" value="F:ATP-dependent protein folding chaperone"/>
    <property type="evidence" value="ECO:0007669"/>
    <property type="project" value="InterPro"/>
</dbReference>
<evidence type="ECO:0000313" key="7">
    <source>
        <dbReference type="Proteomes" id="UP000186817"/>
    </source>
</evidence>
<name>A0A1Q9DXV3_SYMMI</name>
<feature type="region of interest" description="Disordered" evidence="3">
    <location>
        <begin position="368"/>
        <end position="400"/>
    </location>
</feature>
<gene>
    <name evidence="6" type="primary">HSP70-2</name>
    <name evidence="6" type="ORF">AK812_SmicGene17402</name>
</gene>
<dbReference type="PANTHER" id="PTHR19375">
    <property type="entry name" value="HEAT SHOCK PROTEIN 70KDA"/>
    <property type="match status" value="1"/>
</dbReference>
<dbReference type="SUPFAM" id="SSF63380">
    <property type="entry name" value="Riboflavin synthase domain-like"/>
    <property type="match status" value="1"/>
</dbReference>
<evidence type="ECO:0000256" key="2">
    <source>
        <dbReference type="ARBA" id="ARBA00022840"/>
    </source>
</evidence>
<reference evidence="6 7" key="1">
    <citation type="submission" date="2016-02" db="EMBL/GenBank/DDBJ databases">
        <title>Genome analysis of coral dinoflagellate symbionts highlights evolutionary adaptations to a symbiotic lifestyle.</title>
        <authorList>
            <person name="Aranda M."/>
            <person name="Li Y."/>
            <person name="Liew Y.J."/>
            <person name="Baumgarten S."/>
            <person name="Simakov O."/>
            <person name="Wilson M."/>
            <person name="Piel J."/>
            <person name="Ashoor H."/>
            <person name="Bougouffa S."/>
            <person name="Bajic V.B."/>
            <person name="Ryu T."/>
            <person name="Ravasi T."/>
            <person name="Bayer T."/>
            <person name="Micklem G."/>
            <person name="Kim H."/>
            <person name="Bhak J."/>
            <person name="Lajeunesse T.C."/>
            <person name="Voolstra C.R."/>
        </authorList>
    </citation>
    <scope>NUCLEOTIDE SEQUENCE [LARGE SCALE GENOMIC DNA]</scope>
    <source>
        <strain evidence="6 7">CCMP2467</strain>
    </source>
</reference>
<dbReference type="PROSITE" id="PS00297">
    <property type="entry name" value="HSP70_1"/>
    <property type="match status" value="1"/>
</dbReference>
<evidence type="ECO:0000259" key="5">
    <source>
        <dbReference type="PROSITE" id="PS51384"/>
    </source>
</evidence>
<dbReference type="OrthoDB" id="415253at2759"/>
<dbReference type="Gene3D" id="2.40.30.10">
    <property type="entry name" value="Translation factors"/>
    <property type="match status" value="1"/>
</dbReference>
<dbReference type="Gene3D" id="3.40.50.80">
    <property type="entry name" value="Nucleotide-binding domain of ferredoxin-NADP reductase (FNR) module"/>
    <property type="match status" value="1"/>
</dbReference>
<dbReference type="GO" id="GO:0005524">
    <property type="term" value="F:ATP binding"/>
    <property type="evidence" value="ECO:0007669"/>
    <property type="project" value="UniProtKB-KW"/>
</dbReference>
<dbReference type="InterPro" id="IPR018181">
    <property type="entry name" value="Heat_shock_70_CS"/>
</dbReference>
<dbReference type="SUPFAM" id="SSF52343">
    <property type="entry name" value="Ferredoxin reductase-like, C-terminal NADP-linked domain"/>
    <property type="match status" value="1"/>
</dbReference>
<dbReference type="InterPro" id="IPR013126">
    <property type="entry name" value="Hsp_70_fam"/>
</dbReference>
<organism evidence="6 7">
    <name type="scientific">Symbiodinium microadriaticum</name>
    <name type="common">Dinoflagellate</name>
    <name type="synonym">Zooxanthella microadriatica</name>
    <dbReference type="NCBI Taxonomy" id="2951"/>
    <lineage>
        <taxon>Eukaryota</taxon>
        <taxon>Sar</taxon>
        <taxon>Alveolata</taxon>
        <taxon>Dinophyceae</taxon>
        <taxon>Suessiales</taxon>
        <taxon>Symbiodiniaceae</taxon>
        <taxon>Symbiodinium</taxon>
    </lineage>
</organism>
<evidence type="ECO:0000256" key="1">
    <source>
        <dbReference type="ARBA" id="ARBA00022741"/>
    </source>
</evidence>
<keyword evidence="4" id="KW-0472">Membrane</keyword>
<keyword evidence="6" id="KW-0346">Stress response</keyword>
<comment type="caution">
    <text evidence="6">The sequence shown here is derived from an EMBL/GenBank/DDBJ whole genome shotgun (WGS) entry which is preliminary data.</text>
</comment>
<feature type="compositionally biased region" description="Basic and acidic residues" evidence="3">
    <location>
        <begin position="379"/>
        <end position="392"/>
    </location>
</feature>
<dbReference type="GO" id="GO:0016491">
    <property type="term" value="F:oxidoreductase activity"/>
    <property type="evidence" value="ECO:0007669"/>
    <property type="project" value="InterPro"/>
</dbReference>
<dbReference type="Proteomes" id="UP000186817">
    <property type="component" value="Unassembled WGS sequence"/>
</dbReference>
<keyword evidence="2" id="KW-0067">ATP-binding</keyword>
<evidence type="ECO:0000256" key="3">
    <source>
        <dbReference type="SAM" id="MobiDB-lite"/>
    </source>
</evidence>
<dbReference type="InterPro" id="IPR039261">
    <property type="entry name" value="FNR_nucleotide-bd"/>
</dbReference>
<dbReference type="PROSITE" id="PS51384">
    <property type="entry name" value="FAD_FR"/>
    <property type="match status" value="1"/>
</dbReference>
<accession>A0A1Q9DXV3</accession>
<keyword evidence="4" id="KW-1133">Transmembrane helix</keyword>
<sequence>MAGVLGRRVSHQGAAAKGRRRHASLVLGSFCAALACFVAAPAFLPAQAGCGEQTGLQAEVVETKALTPTIRELRLRLKEKVDFKAGNWVDFFIDQDGVTAVGGYSMSSIPSELPMMSLAVKLSRHPPAVWCHERAQPGKLVKVRPGGSFSFDPAVEGQGLKNLVLVAGGIGINPLYSILQEALHHQHRLPSLQRVSLLYSASVFAELAFRAQLLQLATSEPRLSIDFRTTREDPEAPGKRGRITAEDVAALIPRDPAEDPNGSVVYVCGPPKMTDGLVEGLGPGPTGLGIPAQLKYEKWWFIFDHASLGRRSLFPSMLAVTLAQPAVAAPRNELPASSVVEEVPKPCPLLIFPAFNRRSPCASVTFMTGRQPYQPGPVQRKDPGAEQADGGRHRSQNGRGYLKPALSAHQKAELMAPRLLYRDFRILLQQGDRNGTEWDAYNGQSSPLALSLTNLNSHGLAWRTDVRQEQEVSSRQTATTLEANLQLWGRPGQPGPAAFDDATPEDDAWPPDADTVTMKNIPCRCRASEILAAVEALGFGKESLVYFHLPLKQGKATFRRGKLNQIRDTINPESILRCHREFFEKSQNFTFPSRHLISKMGFAMRARQSGPPVAVGIDLGTSCCRIGLWRDGDVLIVPNERGCLATPNCVGFLDCTGPVVGDAAAEQAAVNLKNTIFAPQRLLGATYDSPWAQRLRLQGPPEIVKGEDDSALYSIQDRGKSRLMRPEEVLAVLLHEMKRQVEQCLGVTVKCAVCTVPSKYGQKQRKALTEALHKAQLEVLALVKAPTSAAIAFSLTNPIEGPRNVLVLDFGACYCDFCLLTLHGKCLYERAVGSEFVDLDSLLVRFCLTDIKLRLGIDMSSDWAALLRLSMACESAKRKLSQWNQTRVNVEALIQGGDYCVAMSRSYFEEFCSRDIDSLMEIFDICLVESGLERDAVDVVLVGGSSRIPRFRRLVKDFFRGQQPSELLRPDHAAVLGAAVYAAALAPPAPGNSGKEDSEGEKRPGPTEPESTPTRAGVGTGMVGTGSGGGSPGIYSFDGLRLEEILPWSVLLETSAAPAPEDLEHLLDVPCNEAFGPRPPRESFVKRPSQSYPVTQ</sequence>
<protein>
    <submittedName>
        <fullName evidence="6">Heat shock 70 kDa protein 2</fullName>
    </submittedName>
</protein>
<keyword evidence="4" id="KW-0812">Transmembrane</keyword>
<feature type="domain" description="FAD-binding FR-type" evidence="5">
    <location>
        <begin position="53"/>
        <end position="154"/>
    </location>
</feature>
<evidence type="ECO:0000313" key="6">
    <source>
        <dbReference type="EMBL" id="OLP99991.1"/>
    </source>
</evidence>
<feature type="region of interest" description="Disordered" evidence="3">
    <location>
        <begin position="987"/>
        <end position="1030"/>
    </location>
</feature>
<dbReference type="Gene3D" id="3.30.420.40">
    <property type="match status" value="2"/>
</dbReference>
<dbReference type="InterPro" id="IPR017938">
    <property type="entry name" value="Riboflavin_synthase-like_b-brl"/>
</dbReference>
<dbReference type="AlphaFoldDB" id="A0A1Q9DXV3"/>
<keyword evidence="7" id="KW-1185">Reference proteome</keyword>
<dbReference type="FunFam" id="3.90.640.10:FF:000003">
    <property type="entry name" value="Molecular chaperone DnaK"/>
    <property type="match status" value="1"/>
</dbReference>
<dbReference type="SUPFAM" id="SSF53067">
    <property type="entry name" value="Actin-like ATPase domain"/>
    <property type="match status" value="2"/>
</dbReference>
<dbReference type="PRINTS" id="PR00301">
    <property type="entry name" value="HEATSHOCK70"/>
</dbReference>
<dbReference type="CDD" id="cd00322">
    <property type="entry name" value="FNR_like"/>
    <property type="match status" value="1"/>
</dbReference>
<feature type="region of interest" description="Disordered" evidence="3">
    <location>
        <begin position="1074"/>
        <end position="1096"/>
    </location>
</feature>
<evidence type="ECO:0000256" key="4">
    <source>
        <dbReference type="SAM" id="Phobius"/>
    </source>
</evidence>
<feature type="compositionally biased region" description="Basic and acidic residues" evidence="3">
    <location>
        <begin position="994"/>
        <end position="1005"/>
    </location>
</feature>
<dbReference type="Gene3D" id="3.90.640.10">
    <property type="entry name" value="Actin, Chain A, domain 4"/>
    <property type="match status" value="1"/>
</dbReference>
<dbReference type="Pfam" id="PF00012">
    <property type="entry name" value="HSP70"/>
    <property type="match status" value="1"/>
</dbReference>
<dbReference type="InterPro" id="IPR017927">
    <property type="entry name" value="FAD-bd_FR_type"/>
</dbReference>
<dbReference type="EMBL" id="LSRX01000343">
    <property type="protein sequence ID" value="OLP99991.1"/>
    <property type="molecule type" value="Genomic_DNA"/>
</dbReference>
<dbReference type="Pfam" id="PF00175">
    <property type="entry name" value="NAD_binding_1"/>
    <property type="match status" value="1"/>
</dbReference>